<organism evidence="2 3">
    <name type="scientific">Seiridium unicorne</name>
    <dbReference type="NCBI Taxonomy" id="138068"/>
    <lineage>
        <taxon>Eukaryota</taxon>
        <taxon>Fungi</taxon>
        <taxon>Dikarya</taxon>
        <taxon>Ascomycota</taxon>
        <taxon>Pezizomycotina</taxon>
        <taxon>Sordariomycetes</taxon>
        <taxon>Xylariomycetidae</taxon>
        <taxon>Amphisphaeriales</taxon>
        <taxon>Sporocadaceae</taxon>
        <taxon>Seiridium</taxon>
    </lineage>
</organism>
<gene>
    <name evidence="2" type="ORF">SUNI508_13360</name>
</gene>
<comment type="caution">
    <text evidence="2">The sequence shown here is derived from an EMBL/GenBank/DDBJ whole genome shotgun (WGS) entry which is preliminary data.</text>
</comment>
<keyword evidence="3" id="KW-1185">Reference proteome</keyword>
<protein>
    <submittedName>
        <fullName evidence="2">Uncharacterized protein</fullName>
    </submittedName>
</protein>
<dbReference type="EMBL" id="JARVKF010000028">
    <property type="protein sequence ID" value="KAK9424907.1"/>
    <property type="molecule type" value="Genomic_DNA"/>
</dbReference>
<sequence>MQLIKAIVAIAMATGVVAMPHGANEAREPSLYVRAPEPACIKRSPNCGYTYIKREEAETAVADDDTYLKVREPGCIKRSPNCGYHYIKRSDVE</sequence>
<keyword evidence="1" id="KW-0732">Signal</keyword>
<evidence type="ECO:0000313" key="2">
    <source>
        <dbReference type="EMBL" id="KAK9424907.1"/>
    </source>
</evidence>
<name>A0ABR2VDA9_9PEZI</name>
<evidence type="ECO:0000313" key="3">
    <source>
        <dbReference type="Proteomes" id="UP001408356"/>
    </source>
</evidence>
<accession>A0ABR2VDA9</accession>
<feature type="signal peptide" evidence="1">
    <location>
        <begin position="1"/>
        <end position="18"/>
    </location>
</feature>
<proteinExistence type="predicted"/>
<dbReference type="Proteomes" id="UP001408356">
    <property type="component" value="Unassembled WGS sequence"/>
</dbReference>
<evidence type="ECO:0000256" key="1">
    <source>
        <dbReference type="SAM" id="SignalP"/>
    </source>
</evidence>
<reference evidence="2 3" key="1">
    <citation type="journal article" date="2024" name="J. Plant Pathol.">
        <title>Sequence and assembly of the genome of Seiridium unicorne, isolate CBS 538.82, causal agent of cypress canker disease.</title>
        <authorList>
            <person name="Scali E."/>
            <person name="Rocca G.D."/>
            <person name="Danti R."/>
            <person name="Garbelotto M."/>
            <person name="Barberini S."/>
            <person name="Baroncelli R."/>
            <person name="Emiliani G."/>
        </authorList>
    </citation>
    <scope>NUCLEOTIDE SEQUENCE [LARGE SCALE GENOMIC DNA]</scope>
    <source>
        <strain evidence="2 3">BM-138-508</strain>
    </source>
</reference>
<feature type="chain" id="PRO_5045987841" evidence="1">
    <location>
        <begin position="19"/>
        <end position="93"/>
    </location>
</feature>